<proteinExistence type="predicted"/>
<evidence type="ECO:0008006" key="3">
    <source>
        <dbReference type="Google" id="ProtNLM"/>
    </source>
</evidence>
<dbReference type="Proteomes" id="UP001374893">
    <property type="component" value="Chromosome"/>
</dbReference>
<accession>A0ABN6H8P0</accession>
<organism evidence="1 2">
    <name type="scientific">Haloferula helveola</name>
    <dbReference type="NCBI Taxonomy" id="490095"/>
    <lineage>
        <taxon>Bacteria</taxon>
        <taxon>Pseudomonadati</taxon>
        <taxon>Verrucomicrobiota</taxon>
        <taxon>Verrucomicrobiia</taxon>
        <taxon>Verrucomicrobiales</taxon>
        <taxon>Verrucomicrobiaceae</taxon>
        <taxon>Haloferula</taxon>
    </lineage>
</organism>
<dbReference type="EMBL" id="AP024702">
    <property type="protein sequence ID" value="BCX49848.1"/>
    <property type="molecule type" value="Genomic_DNA"/>
</dbReference>
<sequence length="220" mass="24224">MPNDDHEGAAAFSNDNAMNAELGRMLVDDVIPRLRALAATFPTVGADDEEEMLQDATLQAARLMLSASQKGRTFTAGNIAYFAAKAVRSGRRSHYTGRSDVMSPGCQLDGACRFTYLDQEVEFEEGWTGALHEAIPLSDYLGKGEDPAEEAARNLDWELFLGSHPERHCIAIQALAEGRTMREAGRWCGLKDSGALNLRRKIAEDLVEFFGEEEIRALMP</sequence>
<gene>
    <name evidence="1" type="ORF">HAHE_37560</name>
</gene>
<protein>
    <recommendedName>
        <fullName evidence="3">RNA polymerase sigma-70 region 2 domain-containing protein</fullName>
    </recommendedName>
</protein>
<keyword evidence="2" id="KW-1185">Reference proteome</keyword>
<reference evidence="1 2" key="1">
    <citation type="submission" date="2021-06" db="EMBL/GenBank/DDBJ databases">
        <title>Complete genome of Haloferula helveola possessing various polysaccharide degrading enzymes.</title>
        <authorList>
            <person name="Takami H."/>
            <person name="Huang C."/>
            <person name="Hamasaki K."/>
        </authorList>
    </citation>
    <scope>NUCLEOTIDE SEQUENCE [LARGE SCALE GENOMIC DNA]</scope>
    <source>
        <strain evidence="1 2">CN-1</strain>
    </source>
</reference>
<evidence type="ECO:0000313" key="2">
    <source>
        <dbReference type="Proteomes" id="UP001374893"/>
    </source>
</evidence>
<name>A0ABN6H8P0_9BACT</name>
<evidence type="ECO:0000313" key="1">
    <source>
        <dbReference type="EMBL" id="BCX49848.1"/>
    </source>
</evidence>